<name>A0A3Q9IKT4_9BACT</name>
<keyword evidence="1" id="KW-0472">Membrane</keyword>
<keyword evidence="1" id="KW-0812">Transmembrane</keyword>
<dbReference type="Proteomes" id="UP000270673">
    <property type="component" value="Chromosome"/>
</dbReference>
<dbReference type="EMBL" id="CP032819">
    <property type="protein sequence ID" value="AZS28151.1"/>
    <property type="molecule type" value="Genomic_DNA"/>
</dbReference>
<accession>A0A3Q9IKT4</accession>
<feature type="transmembrane region" description="Helical" evidence="1">
    <location>
        <begin position="97"/>
        <end position="127"/>
    </location>
</feature>
<keyword evidence="3" id="KW-1185">Reference proteome</keyword>
<proteinExistence type="predicted"/>
<evidence type="ECO:0000313" key="2">
    <source>
        <dbReference type="EMBL" id="AZS28151.1"/>
    </source>
</evidence>
<dbReference type="KEGG" id="buy:D8S85_00370"/>
<sequence>MIIMSSRKIEKFNTFEQVSNSDWFNRLVHLAECIRKNKIMKWISSIIYAFVFIMICHYIQSIFSHTIIAFPFWLWGIIPVITIIVLLLVVGIKKKIIIFLSILFGGCIGIVITGILITLFVTTNYWFANSESYHRDAYVMGKKYNKRDSHAKHISFSTYNVNLIFLDNNEYYCLDDSDIYKKCDQGDTVKVTLCKGLYDIPIIKDLHTE</sequence>
<organism evidence="2 3">
    <name type="scientific">Butyricimonas faecalis</name>
    <dbReference type="NCBI Taxonomy" id="2093856"/>
    <lineage>
        <taxon>Bacteria</taxon>
        <taxon>Pseudomonadati</taxon>
        <taxon>Bacteroidota</taxon>
        <taxon>Bacteroidia</taxon>
        <taxon>Bacteroidales</taxon>
        <taxon>Odoribacteraceae</taxon>
        <taxon>Butyricimonas</taxon>
    </lineage>
</organism>
<gene>
    <name evidence="2" type="ORF">D8S85_00370</name>
</gene>
<feature type="transmembrane region" description="Helical" evidence="1">
    <location>
        <begin position="72"/>
        <end position="90"/>
    </location>
</feature>
<feature type="transmembrane region" description="Helical" evidence="1">
    <location>
        <begin position="42"/>
        <end position="60"/>
    </location>
</feature>
<evidence type="ECO:0000313" key="3">
    <source>
        <dbReference type="Proteomes" id="UP000270673"/>
    </source>
</evidence>
<evidence type="ECO:0000256" key="1">
    <source>
        <dbReference type="SAM" id="Phobius"/>
    </source>
</evidence>
<protein>
    <submittedName>
        <fullName evidence="2">Uncharacterized protein</fullName>
    </submittedName>
</protein>
<keyword evidence="1" id="KW-1133">Transmembrane helix</keyword>
<reference evidence="2 3" key="1">
    <citation type="submission" date="2018-10" db="EMBL/GenBank/DDBJ databases">
        <title>Butyricimonas faecalis sp. nov., isolated from human faeces and emended description of the genus Butyricimonas.</title>
        <authorList>
            <person name="Le Roy T."/>
            <person name="Van der Smissen P."/>
            <person name="Paquot A."/>
            <person name="Delzenne N."/>
            <person name="Muccioli G."/>
            <person name="Collet J.-F."/>
            <person name="Cani P.D."/>
        </authorList>
    </citation>
    <scope>NUCLEOTIDE SEQUENCE [LARGE SCALE GENOMIC DNA]</scope>
    <source>
        <strain evidence="2 3">H184</strain>
    </source>
</reference>
<dbReference type="AlphaFoldDB" id="A0A3Q9IKT4"/>